<feature type="compositionally biased region" description="Basic and acidic residues" evidence="1">
    <location>
        <begin position="170"/>
        <end position="180"/>
    </location>
</feature>
<evidence type="ECO:0000313" key="3">
    <source>
        <dbReference type="Proteomes" id="UP000076738"/>
    </source>
</evidence>
<feature type="region of interest" description="Disordered" evidence="1">
    <location>
        <begin position="1"/>
        <end position="27"/>
    </location>
</feature>
<feature type="compositionally biased region" description="Basic and acidic residues" evidence="1">
    <location>
        <begin position="284"/>
        <end position="309"/>
    </location>
</feature>
<feature type="compositionally biased region" description="Basic and acidic residues" evidence="1">
    <location>
        <begin position="236"/>
        <end position="252"/>
    </location>
</feature>
<proteinExistence type="predicted"/>
<feature type="region of interest" description="Disordered" evidence="1">
    <location>
        <begin position="72"/>
        <end position="108"/>
    </location>
</feature>
<sequence>MATEPHPPKDDHNAHPSPPNPTVSHDTLFLKPVTHHQIRPIEVEEVRTVRNVERHVHHVVVHYQPVFATAEEAGETAAEEERVSPAPGGRRSTQEHEHYHFARPSNSREAAEAGLAGYLEELRLNDSDTGCRDGTAAADESGYARGRTVRQYEADVVRAMDAPSHQQNAHTEEQAERPAKQPEQAYTPPRPLDLPAGAMPPTSPHHPKESWETSLHSPTSLANSTPPSGSYPIRSQVDDERAHVESSAEHRPSRLPVSEKSLKRKSKLVKTTPPAGSRAIRLSHSADRRRGEGRWVTEEATEEGRRGADDGPAGDEVEEKGRRRWWGRLLRHERTPLEMEGVGGGRERTNLD</sequence>
<reference evidence="2 3" key="1">
    <citation type="journal article" date="2016" name="Mol. Biol. Evol.">
        <title>Comparative Genomics of Early-Diverging Mushroom-Forming Fungi Provides Insights into the Origins of Lignocellulose Decay Capabilities.</title>
        <authorList>
            <person name="Nagy L.G."/>
            <person name="Riley R."/>
            <person name="Tritt A."/>
            <person name="Adam C."/>
            <person name="Daum C."/>
            <person name="Floudas D."/>
            <person name="Sun H."/>
            <person name="Yadav J.S."/>
            <person name="Pangilinan J."/>
            <person name="Larsson K.H."/>
            <person name="Matsuura K."/>
            <person name="Barry K."/>
            <person name="Labutti K."/>
            <person name="Kuo R."/>
            <person name="Ohm R.A."/>
            <person name="Bhattacharya S.S."/>
            <person name="Shirouzu T."/>
            <person name="Yoshinaga Y."/>
            <person name="Martin F.M."/>
            <person name="Grigoriev I.V."/>
            <person name="Hibbett D.S."/>
        </authorList>
    </citation>
    <scope>NUCLEOTIDE SEQUENCE [LARGE SCALE GENOMIC DNA]</scope>
    <source>
        <strain evidence="2 3">TUFC12733</strain>
    </source>
</reference>
<organism evidence="2 3">
    <name type="scientific">Calocera viscosa (strain TUFC12733)</name>
    <dbReference type="NCBI Taxonomy" id="1330018"/>
    <lineage>
        <taxon>Eukaryota</taxon>
        <taxon>Fungi</taxon>
        <taxon>Dikarya</taxon>
        <taxon>Basidiomycota</taxon>
        <taxon>Agaricomycotina</taxon>
        <taxon>Dacrymycetes</taxon>
        <taxon>Dacrymycetales</taxon>
        <taxon>Dacrymycetaceae</taxon>
        <taxon>Calocera</taxon>
    </lineage>
</organism>
<accession>A0A167JXE6</accession>
<dbReference type="AlphaFoldDB" id="A0A167JXE6"/>
<dbReference type="EMBL" id="KV417297">
    <property type="protein sequence ID" value="KZO94039.1"/>
    <property type="molecule type" value="Genomic_DNA"/>
</dbReference>
<protein>
    <submittedName>
        <fullName evidence="2">Uncharacterized protein</fullName>
    </submittedName>
</protein>
<feature type="region of interest" description="Disordered" evidence="1">
    <location>
        <begin position="162"/>
        <end position="322"/>
    </location>
</feature>
<evidence type="ECO:0000256" key="1">
    <source>
        <dbReference type="SAM" id="MobiDB-lite"/>
    </source>
</evidence>
<keyword evidence="3" id="KW-1185">Reference proteome</keyword>
<evidence type="ECO:0000313" key="2">
    <source>
        <dbReference type="EMBL" id="KZO94039.1"/>
    </source>
</evidence>
<name>A0A167JXE6_CALVF</name>
<feature type="compositionally biased region" description="Polar residues" evidence="1">
    <location>
        <begin position="212"/>
        <end position="228"/>
    </location>
</feature>
<feature type="compositionally biased region" description="Basic and acidic residues" evidence="1">
    <location>
        <begin position="1"/>
        <end position="14"/>
    </location>
</feature>
<dbReference type="Proteomes" id="UP000076738">
    <property type="component" value="Unassembled WGS sequence"/>
</dbReference>
<gene>
    <name evidence="2" type="ORF">CALVIDRAFT_600263</name>
</gene>